<evidence type="ECO:0000259" key="1">
    <source>
        <dbReference type="PROSITE" id="PS51746"/>
    </source>
</evidence>
<evidence type="ECO:0000313" key="2">
    <source>
        <dbReference type="EMBL" id="SVA94030.1"/>
    </source>
</evidence>
<reference evidence="2" key="1">
    <citation type="submission" date="2018-05" db="EMBL/GenBank/DDBJ databases">
        <authorList>
            <person name="Lanie J.A."/>
            <person name="Ng W.-L."/>
            <person name="Kazmierczak K.M."/>
            <person name="Andrzejewski T.M."/>
            <person name="Davidsen T.M."/>
            <person name="Wayne K.J."/>
            <person name="Tettelin H."/>
            <person name="Glass J.I."/>
            <person name="Rusch D."/>
            <person name="Podicherti R."/>
            <person name="Tsui H.-C.T."/>
            <person name="Winkler M.E."/>
        </authorList>
    </citation>
    <scope>NUCLEOTIDE SEQUENCE</scope>
</reference>
<dbReference type="SUPFAM" id="SSF81606">
    <property type="entry name" value="PP2C-like"/>
    <property type="match status" value="1"/>
</dbReference>
<dbReference type="GO" id="GO:0004722">
    <property type="term" value="F:protein serine/threonine phosphatase activity"/>
    <property type="evidence" value="ECO:0007669"/>
    <property type="project" value="InterPro"/>
</dbReference>
<dbReference type="Gene3D" id="3.60.40.10">
    <property type="entry name" value="PPM-type phosphatase domain"/>
    <property type="match status" value="1"/>
</dbReference>
<sequence>MKLTLSHGTIQGRSHDTNEDCVKTIPNTRLAILSDGIGGRAAGEVASRMAVDTVAEQFTAESSVNSDAFESTFVQQTFLRSASLAHDRIRELADAKIDYSGMGTTLLAVYFGVDQLTAIHVGDSRLYRLRHETFTQLNEDHTYASNRKLRTGYAAGYLLRSIGTEDIFEPDLISSPIAAQDLYLLCSDGLSDLVPDDEIRKILLSKVAGYEETIKKLIEIALEYGSQDDISIIIASLGE</sequence>
<name>A0A381ZXS1_9ZZZZ</name>
<dbReference type="InterPro" id="IPR036457">
    <property type="entry name" value="PPM-type-like_dom_sf"/>
</dbReference>
<dbReference type="EMBL" id="UINC01023082">
    <property type="protein sequence ID" value="SVA94030.1"/>
    <property type="molecule type" value="Genomic_DNA"/>
</dbReference>
<dbReference type="AlphaFoldDB" id="A0A381ZXS1"/>
<accession>A0A381ZXS1</accession>
<dbReference type="SMART" id="SM00332">
    <property type="entry name" value="PP2Cc"/>
    <property type="match status" value="1"/>
</dbReference>
<feature type="domain" description="PPM-type phosphatase" evidence="1">
    <location>
        <begin position="4"/>
        <end position="237"/>
    </location>
</feature>
<dbReference type="CDD" id="cd00143">
    <property type="entry name" value="PP2Cc"/>
    <property type="match status" value="1"/>
</dbReference>
<proteinExistence type="predicted"/>
<dbReference type="InterPro" id="IPR001932">
    <property type="entry name" value="PPM-type_phosphatase-like_dom"/>
</dbReference>
<gene>
    <name evidence="2" type="ORF">METZ01_LOCUS146884</name>
</gene>
<dbReference type="InterPro" id="IPR015655">
    <property type="entry name" value="PP2C"/>
</dbReference>
<organism evidence="2">
    <name type="scientific">marine metagenome</name>
    <dbReference type="NCBI Taxonomy" id="408172"/>
    <lineage>
        <taxon>unclassified sequences</taxon>
        <taxon>metagenomes</taxon>
        <taxon>ecological metagenomes</taxon>
    </lineage>
</organism>
<dbReference type="Pfam" id="PF13672">
    <property type="entry name" value="PP2C_2"/>
    <property type="match status" value="1"/>
</dbReference>
<dbReference type="PROSITE" id="PS51746">
    <property type="entry name" value="PPM_2"/>
    <property type="match status" value="1"/>
</dbReference>
<dbReference type="PANTHER" id="PTHR47992">
    <property type="entry name" value="PROTEIN PHOSPHATASE"/>
    <property type="match status" value="1"/>
</dbReference>
<protein>
    <recommendedName>
        <fullName evidence="1">PPM-type phosphatase domain-containing protein</fullName>
    </recommendedName>
</protein>
<dbReference type="SMART" id="SM00331">
    <property type="entry name" value="PP2C_SIG"/>
    <property type="match status" value="1"/>
</dbReference>